<name>A0A8T0Q0I9_PANVG</name>
<reference evidence="2" key="1">
    <citation type="submission" date="2020-05" db="EMBL/GenBank/DDBJ databases">
        <title>WGS assembly of Panicum virgatum.</title>
        <authorList>
            <person name="Lovell J.T."/>
            <person name="Jenkins J."/>
            <person name="Shu S."/>
            <person name="Juenger T.E."/>
            <person name="Schmutz J."/>
        </authorList>
    </citation>
    <scope>NUCLEOTIDE SEQUENCE</scope>
    <source>
        <strain evidence="2">AP13</strain>
    </source>
</reference>
<protein>
    <submittedName>
        <fullName evidence="2">Uncharacterized protein</fullName>
    </submittedName>
</protein>
<dbReference type="EMBL" id="CM029050">
    <property type="protein sequence ID" value="KAG2567400.1"/>
    <property type="molecule type" value="Genomic_DNA"/>
</dbReference>
<accession>A0A8T0Q0I9</accession>
<feature type="compositionally biased region" description="Pro residues" evidence="1">
    <location>
        <begin position="27"/>
        <end position="38"/>
    </location>
</feature>
<evidence type="ECO:0000256" key="1">
    <source>
        <dbReference type="SAM" id="MobiDB-lite"/>
    </source>
</evidence>
<keyword evidence="3" id="KW-1185">Reference proteome</keyword>
<organism evidence="2 3">
    <name type="scientific">Panicum virgatum</name>
    <name type="common">Blackwell switchgrass</name>
    <dbReference type="NCBI Taxonomy" id="38727"/>
    <lineage>
        <taxon>Eukaryota</taxon>
        <taxon>Viridiplantae</taxon>
        <taxon>Streptophyta</taxon>
        <taxon>Embryophyta</taxon>
        <taxon>Tracheophyta</taxon>
        <taxon>Spermatophyta</taxon>
        <taxon>Magnoliopsida</taxon>
        <taxon>Liliopsida</taxon>
        <taxon>Poales</taxon>
        <taxon>Poaceae</taxon>
        <taxon>PACMAD clade</taxon>
        <taxon>Panicoideae</taxon>
        <taxon>Panicodae</taxon>
        <taxon>Paniceae</taxon>
        <taxon>Panicinae</taxon>
        <taxon>Panicum</taxon>
        <taxon>Panicum sect. Hiantes</taxon>
    </lineage>
</organism>
<dbReference type="AlphaFoldDB" id="A0A8T0Q0I9"/>
<gene>
    <name evidence="2" type="ORF">PVAP13_7NG353724</name>
</gene>
<evidence type="ECO:0000313" key="2">
    <source>
        <dbReference type="EMBL" id="KAG2567400.1"/>
    </source>
</evidence>
<comment type="caution">
    <text evidence="2">The sequence shown here is derived from an EMBL/GenBank/DDBJ whole genome shotgun (WGS) entry which is preliminary data.</text>
</comment>
<proteinExistence type="predicted"/>
<feature type="compositionally biased region" description="Low complexity" evidence="1">
    <location>
        <begin position="1"/>
        <end position="12"/>
    </location>
</feature>
<sequence length="134" mass="14729">MALPSAPPLAASGRRRAVAWTPRRSRLPPPPLPLPCGSPPAASGRERYKPLLQRRSSRTPPPRRVLRAPRKVPRLPRLSARRSFALLCRPHHLFGETRHPRERTVFGSAVLLPAAVVVLICRGASRPVMVGAVI</sequence>
<dbReference type="Proteomes" id="UP000823388">
    <property type="component" value="Chromosome 7N"/>
</dbReference>
<evidence type="ECO:0000313" key="3">
    <source>
        <dbReference type="Proteomes" id="UP000823388"/>
    </source>
</evidence>
<feature type="region of interest" description="Disordered" evidence="1">
    <location>
        <begin position="1"/>
        <end position="72"/>
    </location>
</feature>